<comment type="caution">
    <text evidence="1">The sequence shown here is derived from an EMBL/GenBank/DDBJ whole genome shotgun (WGS) entry which is preliminary data.</text>
</comment>
<keyword evidence="2" id="KW-1185">Reference proteome</keyword>
<accession>A0ABT5LAL4</accession>
<reference evidence="1 2" key="1">
    <citation type="submission" date="2023-02" db="EMBL/GenBank/DDBJ databases">
        <title>Entomopathogenic bacteria.</title>
        <authorList>
            <person name="Machado R.A."/>
        </authorList>
    </citation>
    <scope>NUCLEOTIDE SEQUENCE [LARGE SCALE GENOMIC DNA]</scope>
    <source>
        <strain evidence="1 2">XENO-10</strain>
    </source>
</reference>
<dbReference type="EMBL" id="JAQRFI010000002">
    <property type="protein sequence ID" value="MDC9587945.1"/>
    <property type="molecule type" value="Genomic_DNA"/>
</dbReference>
<name>A0ABT5LAL4_9GAMM</name>
<evidence type="ECO:0000313" key="1">
    <source>
        <dbReference type="EMBL" id="MDC9587945.1"/>
    </source>
</evidence>
<sequence length="101" mass="11296">MSKYRSSNIGYLYKINALGIPAVHVHGNEKNEGFLIQLATRHPHVESSFSDEERTLPGGGLKTKNRHFISTVANFNHEIQLLGPIPPDRISFLSQKALQES</sequence>
<organism evidence="1 2">
    <name type="scientific">Xenorhabdus yunnanensis</name>
    <dbReference type="NCBI Taxonomy" id="3025878"/>
    <lineage>
        <taxon>Bacteria</taxon>
        <taxon>Pseudomonadati</taxon>
        <taxon>Pseudomonadota</taxon>
        <taxon>Gammaproteobacteria</taxon>
        <taxon>Enterobacterales</taxon>
        <taxon>Morganellaceae</taxon>
        <taxon>Xenorhabdus</taxon>
    </lineage>
</organism>
<dbReference type="Proteomes" id="UP001217178">
    <property type="component" value="Unassembled WGS sequence"/>
</dbReference>
<proteinExistence type="predicted"/>
<gene>
    <name evidence="1" type="ORF">PSI23_01100</name>
</gene>
<dbReference type="RefSeq" id="WP_273553332.1">
    <property type="nucleotide sequence ID" value="NZ_JAQRFI010000002.1"/>
</dbReference>
<protein>
    <submittedName>
        <fullName evidence="1">Uncharacterized protein</fullName>
    </submittedName>
</protein>
<evidence type="ECO:0000313" key="2">
    <source>
        <dbReference type="Proteomes" id="UP001217178"/>
    </source>
</evidence>